<feature type="compositionally biased region" description="Polar residues" evidence="1">
    <location>
        <begin position="402"/>
        <end position="418"/>
    </location>
</feature>
<feature type="compositionally biased region" description="Low complexity" evidence="1">
    <location>
        <begin position="251"/>
        <end position="266"/>
    </location>
</feature>
<evidence type="ECO:0000313" key="3">
    <source>
        <dbReference type="Proteomes" id="UP000708208"/>
    </source>
</evidence>
<evidence type="ECO:0000256" key="1">
    <source>
        <dbReference type="SAM" id="MobiDB-lite"/>
    </source>
</evidence>
<organism evidence="2 3">
    <name type="scientific">Allacma fusca</name>
    <dbReference type="NCBI Taxonomy" id="39272"/>
    <lineage>
        <taxon>Eukaryota</taxon>
        <taxon>Metazoa</taxon>
        <taxon>Ecdysozoa</taxon>
        <taxon>Arthropoda</taxon>
        <taxon>Hexapoda</taxon>
        <taxon>Collembola</taxon>
        <taxon>Symphypleona</taxon>
        <taxon>Sminthuridae</taxon>
        <taxon>Allacma</taxon>
    </lineage>
</organism>
<name>A0A8J2J6W8_9HEXA</name>
<reference evidence="2" key="1">
    <citation type="submission" date="2021-06" db="EMBL/GenBank/DDBJ databases">
        <authorList>
            <person name="Hodson N. C."/>
            <person name="Mongue J. A."/>
            <person name="Jaron S. K."/>
        </authorList>
    </citation>
    <scope>NUCLEOTIDE SEQUENCE</scope>
</reference>
<comment type="caution">
    <text evidence="2">The sequence shown here is derived from an EMBL/GenBank/DDBJ whole genome shotgun (WGS) entry which is preliminary data.</text>
</comment>
<feature type="region of interest" description="Disordered" evidence="1">
    <location>
        <begin position="333"/>
        <end position="418"/>
    </location>
</feature>
<dbReference type="Proteomes" id="UP000708208">
    <property type="component" value="Unassembled WGS sequence"/>
</dbReference>
<feature type="region of interest" description="Disordered" evidence="1">
    <location>
        <begin position="247"/>
        <end position="305"/>
    </location>
</feature>
<feature type="compositionally biased region" description="Basic and acidic residues" evidence="1">
    <location>
        <begin position="391"/>
        <end position="401"/>
    </location>
</feature>
<feature type="region of interest" description="Disordered" evidence="1">
    <location>
        <begin position="70"/>
        <end position="94"/>
    </location>
</feature>
<keyword evidence="3" id="KW-1185">Reference proteome</keyword>
<sequence length="639" mass="70884">MNYQSSLTRENPSPYQPIVSEWLSLPSTPRSAFQKYPQKDEKSVIRDNSKIVAQKLREFENELENSFYRKTSSHHTTRRLSASASSRLKDRMTGETNKNDATTLLTKHLVSGTTIDYDVIDPLLRIPVSRESPKMDAVAVLAKAYGPLGLPVAPMTKPLGVKSQNYSYKTPATVPLSPARYLMFRQPSQTGSVTSRLKTVKSVGKSYPVTGMANQRKKYRLVIDNSTPITVTDTGSKILNIKKYDEEVKPKASPSKSKTASCCPSPAKNKISKTNDRVRSIPPTPAPALPKSRSRSIEHDPRPSVASILNPSIEILPQVLETDSEELGEETMNSVAINNTPNNSTLTLTIKKTRKPTSTKSMKTFKKTSAASKQLIQEKGSASEVEPEPISEEKDISKVKESTTNNKNNTDCKSTTQSLASEAVPLKGILKTTKSHTEKPSSSPWSNMGLCTAQPGTAEWTNYWEKYDKALSSYKLSEAAFLQENQSYRQDIEKYSKEAARINLEDAIFRQSIGLEPKKIHEVIGHPITELTTLNGFVFDRNCGSEGLLAYLSSCGSKGFRLEIDVRGQDPDKVKVETDFNLVKIQVPLGIDSGNSKLHKSLVIGLPHEYDLKDLEIFPVRNGWLVIESKEKKQSGDII</sequence>
<dbReference type="EMBL" id="CAJVCH010027406">
    <property type="protein sequence ID" value="CAG7702204.1"/>
    <property type="molecule type" value="Genomic_DNA"/>
</dbReference>
<accession>A0A8J2J6W8</accession>
<feature type="compositionally biased region" description="Low complexity" evidence="1">
    <location>
        <begin position="358"/>
        <end position="373"/>
    </location>
</feature>
<dbReference type="AlphaFoldDB" id="A0A8J2J6W8"/>
<gene>
    <name evidence="2" type="ORF">AFUS01_LOCUS4396</name>
</gene>
<proteinExistence type="predicted"/>
<feature type="compositionally biased region" description="Low complexity" evidence="1">
    <location>
        <begin position="338"/>
        <end position="349"/>
    </location>
</feature>
<evidence type="ECO:0000313" key="2">
    <source>
        <dbReference type="EMBL" id="CAG7702204.1"/>
    </source>
</evidence>
<protein>
    <submittedName>
        <fullName evidence="2">Uncharacterized protein</fullName>
    </submittedName>
</protein>